<keyword evidence="5" id="KW-0862">Zinc</keyword>
<reference evidence="10" key="1">
    <citation type="submission" date="2020-02" db="EMBL/GenBank/DDBJ databases">
        <title>Bird 10,000 Genomes (B10K) Project - Family phase.</title>
        <authorList>
            <person name="Zhang G."/>
        </authorList>
    </citation>
    <scope>NUCLEOTIDE SEQUENCE</scope>
    <source>
        <strain evidence="10">B10K-DU-002-37</strain>
        <tissue evidence="10">Muscle</tissue>
    </source>
</reference>
<comment type="subcellular location">
    <subcellularLocation>
        <location evidence="1">Nucleus</location>
    </subcellularLocation>
</comment>
<dbReference type="GO" id="GO:0008270">
    <property type="term" value="F:zinc ion binding"/>
    <property type="evidence" value="ECO:0007669"/>
    <property type="project" value="UniProtKB-KW"/>
</dbReference>
<evidence type="ECO:0000256" key="7">
    <source>
        <dbReference type="ARBA" id="ARBA00023242"/>
    </source>
</evidence>
<dbReference type="EMBL" id="WAAF01008188">
    <property type="protein sequence ID" value="NXX43140.1"/>
    <property type="molecule type" value="Genomic_DNA"/>
</dbReference>
<dbReference type="GO" id="GO:0000978">
    <property type="term" value="F:RNA polymerase II cis-regulatory region sequence-specific DNA binding"/>
    <property type="evidence" value="ECO:0007669"/>
    <property type="project" value="TreeGrafter"/>
</dbReference>
<dbReference type="InterPro" id="IPR013087">
    <property type="entry name" value="Znf_C2H2_type"/>
</dbReference>
<dbReference type="Proteomes" id="UP000627253">
    <property type="component" value="Unassembled WGS sequence"/>
</dbReference>
<feature type="non-terminal residue" evidence="10">
    <location>
        <position position="54"/>
    </location>
</feature>
<dbReference type="InterPro" id="IPR036236">
    <property type="entry name" value="Znf_C2H2_sf"/>
</dbReference>
<evidence type="ECO:0000256" key="3">
    <source>
        <dbReference type="ARBA" id="ARBA00022737"/>
    </source>
</evidence>
<gene>
    <name evidence="10" type="primary">Znf3_7</name>
    <name evidence="10" type="ORF">TRILEU_R13150</name>
</gene>
<evidence type="ECO:0000313" key="11">
    <source>
        <dbReference type="Proteomes" id="UP000627253"/>
    </source>
</evidence>
<evidence type="ECO:0000256" key="4">
    <source>
        <dbReference type="ARBA" id="ARBA00022771"/>
    </source>
</evidence>
<dbReference type="PROSITE" id="PS50157">
    <property type="entry name" value="ZINC_FINGER_C2H2_2"/>
    <property type="match status" value="2"/>
</dbReference>
<dbReference type="Gene3D" id="3.30.160.60">
    <property type="entry name" value="Classic Zinc Finger"/>
    <property type="match status" value="2"/>
</dbReference>
<evidence type="ECO:0000256" key="8">
    <source>
        <dbReference type="PROSITE-ProRule" id="PRU00042"/>
    </source>
</evidence>
<feature type="domain" description="C2H2-type" evidence="9">
    <location>
        <begin position="1"/>
        <end position="26"/>
    </location>
</feature>
<evidence type="ECO:0000256" key="1">
    <source>
        <dbReference type="ARBA" id="ARBA00004123"/>
    </source>
</evidence>
<keyword evidence="11" id="KW-1185">Reference proteome</keyword>
<evidence type="ECO:0000256" key="2">
    <source>
        <dbReference type="ARBA" id="ARBA00022723"/>
    </source>
</evidence>
<dbReference type="GO" id="GO:0005634">
    <property type="term" value="C:nucleus"/>
    <property type="evidence" value="ECO:0007669"/>
    <property type="project" value="UniProtKB-SubCell"/>
</dbReference>
<proteinExistence type="predicted"/>
<dbReference type="AlphaFoldDB" id="A0A852IW77"/>
<dbReference type="PANTHER" id="PTHR23226:SF416">
    <property type="entry name" value="FI01424P"/>
    <property type="match status" value="1"/>
</dbReference>
<name>A0A852IW77_9PICI</name>
<protein>
    <submittedName>
        <fullName evidence="10">ZNF3 protein</fullName>
    </submittedName>
</protein>
<dbReference type="FunFam" id="3.30.160.60:FF:000111">
    <property type="entry name" value="GLI family zinc finger 4"/>
    <property type="match status" value="1"/>
</dbReference>
<dbReference type="Pfam" id="PF00096">
    <property type="entry name" value="zf-C2H2"/>
    <property type="match status" value="2"/>
</dbReference>
<dbReference type="PANTHER" id="PTHR23226">
    <property type="entry name" value="ZINC FINGER AND SCAN DOMAIN-CONTAINING"/>
    <property type="match status" value="1"/>
</dbReference>
<organism evidence="10 11">
    <name type="scientific">Tricholaema leucomelas</name>
    <name type="common">pied barbet</name>
    <dbReference type="NCBI Taxonomy" id="240729"/>
    <lineage>
        <taxon>Eukaryota</taxon>
        <taxon>Metazoa</taxon>
        <taxon>Chordata</taxon>
        <taxon>Craniata</taxon>
        <taxon>Vertebrata</taxon>
        <taxon>Euteleostomi</taxon>
        <taxon>Archelosauria</taxon>
        <taxon>Archosauria</taxon>
        <taxon>Dinosauria</taxon>
        <taxon>Saurischia</taxon>
        <taxon>Theropoda</taxon>
        <taxon>Coelurosauria</taxon>
        <taxon>Aves</taxon>
        <taxon>Neognathae</taxon>
        <taxon>Neoaves</taxon>
        <taxon>Telluraves</taxon>
        <taxon>Coraciimorphae</taxon>
        <taxon>Piciformes</taxon>
        <taxon>Lybiidae</taxon>
        <taxon>Tricholaema lacrymosa</taxon>
    </lineage>
</organism>
<evidence type="ECO:0000256" key="6">
    <source>
        <dbReference type="ARBA" id="ARBA00023125"/>
    </source>
</evidence>
<feature type="domain" description="C2H2-type" evidence="9">
    <location>
        <begin position="27"/>
        <end position="54"/>
    </location>
</feature>
<sequence>CPDCGKTFSCSSTLIIHRRIHTRDNLFPCAECGKSFTTSSRLLRHRIIHSGEKP</sequence>
<dbReference type="OrthoDB" id="654211at2759"/>
<evidence type="ECO:0000313" key="10">
    <source>
        <dbReference type="EMBL" id="NXX43140.1"/>
    </source>
</evidence>
<feature type="non-terminal residue" evidence="10">
    <location>
        <position position="1"/>
    </location>
</feature>
<keyword evidence="4 8" id="KW-0863">Zinc-finger</keyword>
<dbReference type="PROSITE" id="PS00028">
    <property type="entry name" value="ZINC_FINGER_C2H2_1"/>
    <property type="match status" value="2"/>
</dbReference>
<dbReference type="FunFam" id="3.30.160.60:FF:000478">
    <property type="entry name" value="Zinc finger protein 133"/>
    <property type="match status" value="1"/>
</dbReference>
<evidence type="ECO:0000256" key="5">
    <source>
        <dbReference type="ARBA" id="ARBA00022833"/>
    </source>
</evidence>
<dbReference type="SUPFAM" id="SSF57667">
    <property type="entry name" value="beta-beta-alpha zinc fingers"/>
    <property type="match status" value="1"/>
</dbReference>
<comment type="caution">
    <text evidence="10">The sequence shown here is derived from an EMBL/GenBank/DDBJ whole genome shotgun (WGS) entry which is preliminary data.</text>
</comment>
<keyword evidence="6" id="KW-0238">DNA-binding</keyword>
<keyword evidence="2" id="KW-0479">Metal-binding</keyword>
<keyword evidence="7" id="KW-0539">Nucleus</keyword>
<keyword evidence="3" id="KW-0677">Repeat</keyword>
<evidence type="ECO:0000259" key="9">
    <source>
        <dbReference type="PROSITE" id="PS50157"/>
    </source>
</evidence>
<dbReference type="GO" id="GO:0000981">
    <property type="term" value="F:DNA-binding transcription factor activity, RNA polymerase II-specific"/>
    <property type="evidence" value="ECO:0007669"/>
    <property type="project" value="TreeGrafter"/>
</dbReference>
<accession>A0A852IW77</accession>
<dbReference type="SMART" id="SM00355">
    <property type="entry name" value="ZnF_C2H2"/>
    <property type="match status" value="2"/>
</dbReference>